<gene>
    <name evidence="5" type="ORF">QJ522_05565</name>
</gene>
<dbReference type="InterPro" id="IPR018060">
    <property type="entry name" value="HTH_AraC"/>
</dbReference>
<reference evidence="5" key="1">
    <citation type="submission" date="2023-05" db="EMBL/GenBank/DDBJ databases">
        <title>Anaerotaeda fermentans gen. nov., sp. nov., a novel anaerobic planctomycete of the new family within the order Sedimentisphaerales isolated from Taman Peninsula, Russia.</title>
        <authorList>
            <person name="Khomyakova M.A."/>
            <person name="Merkel A.Y."/>
            <person name="Slobodkin A.I."/>
        </authorList>
    </citation>
    <scope>NUCLEOTIDE SEQUENCE</scope>
    <source>
        <strain evidence="5">M17dextr</strain>
    </source>
</reference>
<dbReference type="SMART" id="SM00342">
    <property type="entry name" value="HTH_ARAC"/>
    <property type="match status" value="1"/>
</dbReference>
<keyword evidence="1" id="KW-0805">Transcription regulation</keyword>
<dbReference type="GO" id="GO:0000976">
    <property type="term" value="F:transcription cis-regulatory region binding"/>
    <property type="evidence" value="ECO:0007669"/>
    <property type="project" value="TreeGrafter"/>
</dbReference>
<comment type="caution">
    <text evidence="5">The sequence shown here is derived from an EMBL/GenBank/DDBJ whole genome shotgun (WGS) entry which is preliminary data.</text>
</comment>
<dbReference type="GO" id="GO:0003700">
    <property type="term" value="F:DNA-binding transcription factor activity"/>
    <property type="evidence" value="ECO:0007669"/>
    <property type="project" value="InterPro"/>
</dbReference>
<dbReference type="SUPFAM" id="SSF46689">
    <property type="entry name" value="Homeodomain-like"/>
    <property type="match status" value="2"/>
</dbReference>
<evidence type="ECO:0000256" key="1">
    <source>
        <dbReference type="ARBA" id="ARBA00023015"/>
    </source>
</evidence>
<evidence type="ECO:0000313" key="5">
    <source>
        <dbReference type="EMBL" id="MDI6448502.1"/>
    </source>
</evidence>
<dbReference type="CDD" id="cd01543">
    <property type="entry name" value="PBP1_XylR"/>
    <property type="match status" value="1"/>
</dbReference>
<accession>A0AAW6TT99</accession>
<proteinExistence type="predicted"/>
<dbReference type="SUPFAM" id="SSF53822">
    <property type="entry name" value="Periplasmic binding protein-like I"/>
    <property type="match status" value="1"/>
</dbReference>
<keyword evidence="3" id="KW-0804">Transcription</keyword>
<dbReference type="RefSeq" id="WP_349243913.1">
    <property type="nucleotide sequence ID" value="NZ_JASCXX010000005.1"/>
</dbReference>
<dbReference type="PROSITE" id="PS01124">
    <property type="entry name" value="HTH_ARAC_FAMILY_2"/>
    <property type="match status" value="1"/>
</dbReference>
<dbReference type="Pfam" id="PF13377">
    <property type="entry name" value="Peripla_BP_3"/>
    <property type="match status" value="1"/>
</dbReference>
<evidence type="ECO:0000313" key="6">
    <source>
        <dbReference type="Proteomes" id="UP001431776"/>
    </source>
</evidence>
<evidence type="ECO:0000259" key="4">
    <source>
        <dbReference type="PROSITE" id="PS01124"/>
    </source>
</evidence>
<protein>
    <submittedName>
        <fullName evidence="5">DNA-binding transcriptional regulator</fullName>
    </submittedName>
</protein>
<dbReference type="Pfam" id="PF12833">
    <property type="entry name" value="HTH_18"/>
    <property type="match status" value="1"/>
</dbReference>
<dbReference type="InterPro" id="IPR009057">
    <property type="entry name" value="Homeodomain-like_sf"/>
</dbReference>
<dbReference type="Gene3D" id="3.40.50.2300">
    <property type="match status" value="2"/>
</dbReference>
<dbReference type="EMBL" id="JASCXX010000005">
    <property type="protein sequence ID" value="MDI6448502.1"/>
    <property type="molecule type" value="Genomic_DNA"/>
</dbReference>
<keyword evidence="6" id="KW-1185">Reference proteome</keyword>
<dbReference type="Proteomes" id="UP001431776">
    <property type="component" value="Unassembled WGS sequence"/>
</dbReference>
<keyword evidence="2 5" id="KW-0238">DNA-binding</keyword>
<dbReference type="PANTHER" id="PTHR30146">
    <property type="entry name" value="LACI-RELATED TRANSCRIPTIONAL REPRESSOR"/>
    <property type="match status" value="1"/>
</dbReference>
<sequence>MPKKIVLLVNPSREYTRRLLSGFGQYARLHTLWTFYRPLGFDEAACEGKIMPFLRRLKPDGVFMREPPEIDRIVKMGVPIVCVPYTQERIPGVVNLLSDHEGAGKTAARHLLDRGLHHFAYCGFDDWWWSRRRRDSFCAEVNRAGFPTDVYVAPCAKSRSRRPSGWDEEMRSVGSWLAALPKPVGVMACNDDRAEVVLNACRTADLRVPDQVAVVGVGDDSMICDLCSPSLSSVAMNTQKVAYDAAKSLDRILTGRQSDRPALRIQPTGVVMRQSTDILAIEDTQVVAAMRFIQNQARSPVTVEDVAVHAGLSRRMLERRFRRALQRSVHDEIRRSRLDRLTRLLGQTQMSISEIAEAMRFSDAAHMCRFFRREAGISPAQYRKQRLI</sequence>
<dbReference type="Gene3D" id="1.10.10.60">
    <property type="entry name" value="Homeodomain-like"/>
    <property type="match status" value="1"/>
</dbReference>
<dbReference type="PANTHER" id="PTHR30146:SF24">
    <property type="entry name" value="XYLOSE OPERON REGULATORY PROTEIN"/>
    <property type="match status" value="1"/>
</dbReference>
<dbReference type="InterPro" id="IPR028082">
    <property type="entry name" value="Peripla_BP_I"/>
</dbReference>
<name>A0AAW6TT99_9BACT</name>
<evidence type="ECO:0000256" key="3">
    <source>
        <dbReference type="ARBA" id="ARBA00023163"/>
    </source>
</evidence>
<dbReference type="AlphaFoldDB" id="A0AAW6TT99"/>
<evidence type="ECO:0000256" key="2">
    <source>
        <dbReference type="ARBA" id="ARBA00023125"/>
    </source>
</evidence>
<organism evidence="5 6">
    <name type="scientific">Anaerobaca lacustris</name>
    <dbReference type="NCBI Taxonomy" id="3044600"/>
    <lineage>
        <taxon>Bacteria</taxon>
        <taxon>Pseudomonadati</taxon>
        <taxon>Planctomycetota</taxon>
        <taxon>Phycisphaerae</taxon>
        <taxon>Sedimentisphaerales</taxon>
        <taxon>Anaerobacaceae</taxon>
        <taxon>Anaerobaca</taxon>
    </lineage>
</organism>
<feature type="domain" description="HTH araC/xylS-type" evidence="4">
    <location>
        <begin position="287"/>
        <end position="385"/>
    </location>
</feature>
<dbReference type="InterPro" id="IPR046335">
    <property type="entry name" value="LacI/GalR-like_sensor"/>
</dbReference>